<dbReference type="EC" id="4.2.1.1" evidence="3"/>
<keyword evidence="10" id="KW-1185">Reference proteome</keyword>
<dbReference type="Pfam" id="PF00194">
    <property type="entry name" value="Carb_anhydrase"/>
    <property type="match status" value="1"/>
</dbReference>
<reference evidence="11" key="1">
    <citation type="submission" date="2016-11" db="UniProtKB">
        <authorList>
            <consortium name="WormBaseParasite"/>
        </authorList>
    </citation>
    <scope>IDENTIFICATION</scope>
</reference>
<evidence type="ECO:0000256" key="3">
    <source>
        <dbReference type="ARBA" id="ARBA00012925"/>
    </source>
</evidence>
<feature type="domain" description="Alpha-carbonic anhydrase" evidence="9">
    <location>
        <begin position="1"/>
        <end position="214"/>
    </location>
</feature>
<protein>
    <recommendedName>
        <fullName evidence="3">carbonic anhydrase</fullName>
        <ecNumber evidence="3">4.2.1.1</ecNumber>
    </recommendedName>
</protein>
<evidence type="ECO:0000256" key="4">
    <source>
        <dbReference type="ARBA" id="ARBA00022723"/>
    </source>
</evidence>
<organism evidence="10 11">
    <name type="scientific">Heterorhabditis bacteriophora</name>
    <name type="common">Entomopathogenic nematode worm</name>
    <dbReference type="NCBI Taxonomy" id="37862"/>
    <lineage>
        <taxon>Eukaryota</taxon>
        <taxon>Metazoa</taxon>
        <taxon>Ecdysozoa</taxon>
        <taxon>Nematoda</taxon>
        <taxon>Chromadorea</taxon>
        <taxon>Rhabditida</taxon>
        <taxon>Rhabditina</taxon>
        <taxon>Rhabditomorpha</taxon>
        <taxon>Strongyloidea</taxon>
        <taxon>Heterorhabditidae</taxon>
        <taxon>Heterorhabditis</taxon>
    </lineage>
</organism>
<dbReference type="InterPro" id="IPR023561">
    <property type="entry name" value="Carbonic_anhydrase_a-class"/>
</dbReference>
<keyword evidence="4" id="KW-0479">Metal-binding</keyword>
<evidence type="ECO:0000256" key="6">
    <source>
        <dbReference type="ARBA" id="ARBA00023239"/>
    </source>
</evidence>
<evidence type="ECO:0000256" key="5">
    <source>
        <dbReference type="ARBA" id="ARBA00022833"/>
    </source>
</evidence>
<keyword evidence="8" id="KW-0812">Transmembrane</keyword>
<evidence type="ECO:0000313" key="11">
    <source>
        <dbReference type="WBParaSite" id="Hba_01407"/>
    </source>
</evidence>
<dbReference type="SMART" id="SM01057">
    <property type="entry name" value="Carb_anhydrase"/>
    <property type="match status" value="1"/>
</dbReference>
<feature type="transmembrane region" description="Helical" evidence="8">
    <location>
        <begin position="176"/>
        <end position="197"/>
    </location>
</feature>
<dbReference type="AlphaFoldDB" id="A0A1I7W9R3"/>
<name>A0A1I7W9R3_HETBA</name>
<dbReference type="Gene3D" id="3.10.200.10">
    <property type="entry name" value="Alpha carbonic anhydrase"/>
    <property type="match status" value="1"/>
</dbReference>
<evidence type="ECO:0000313" key="10">
    <source>
        <dbReference type="Proteomes" id="UP000095283"/>
    </source>
</evidence>
<evidence type="ECO:0000256" key="1">
    <source>
        <dbReference type="ARBA" id="ARBA00001947"/>
    </source>
</evidence>
<dbReference type="PANTHER" id="PTHR18952">
    <property type="entry name" value="CARBONIC ANHYDRASE"/>
    <property type="match status" value="1"/>
</dbReference>
<keyword evidence="5" id="KW-0862">Zinc</keyword>
<evidence type="ECO:0000256" key="2">
    <source>
        <dbReference type="ARBA" id="ARBA00010718"/>
    </source>
</evidence>
<comment type="cofactor">
    <cofactor evidence="1">
        <name>Zn(2+)</name>
        <dbReference type="ChEBI" id="CHEBI:29105"/>
    </cofactor>
</comment>
<keyword evidence="8" id="KW-0472">Membrane</keyword>
<keyword evidence="6" id="KW-0456">Lyase</keyword>
<evidence type="ECO:0000259" key="9">
    <source>
        <dbReference type="PROSITE" id="PS51144"/>
    </source>
</evidence>
<accession>A0A1I7W9R3</accession>
<dbReference type="WBParaSite" id="Hba_01407">
    <property type="protein sequence ID" value="Hba_01407"/>
    <property type="gene ID" value="Hba_01407"/>
</dbReference>
<sequence length="214" mass="25023">MVNEDEGTLVLFQILLNYHIINYDITPVFGNFISRNADIEITHWEPLHFNDYNVQGNIEAENNGHTELVQGFKSWSARPSISGGGLGSRYFLSQFHFHWDGNDRFGSEHTLNGLHYPLEVPIHFVHIREDLNESNADLIPGGIAVVNKSWETFLDLKENLQWYSPNSLLPKDRSTFFRYNGIFFLFVINLFYPLYILQMTMKVLKFKCLIQKYR</sequence>
<evidence type="ECO:0000256" key="7">
    <source>
        <dbReference type="ARBA" id="ARBA00048348"/>
    </source>
</evidence>
<proteinExistence type="inferred from homology"/>
<dbReference type="InterPro" id="IPR036398">
    <property type="entry name" value="CA_dom_sf"/>
</dbReference>
<dbReference type="CDD" id="cd00326">
    <property type="entry name" value="alpha_CA"/>
    <property type="match status" value="1"/>
</dbReference>
<keyword evidence="8" id="KW-1133">Transmembrane helix</keyword>
<evidence type="ECO:0000256" key="8">
    <source>
        <dbReference type="SAM" id="Phobius"/>
    </source>
</evidence>
<comment type="similarity">
    <text evidence="2">Belongs to the alpha-carbonic anhydrase family.</text>
</comment>
<comment type="catalytic activity">
    <reaction evidence="7">
        <text>hydrogencarbonate + H(+) = CO2 + H2O</text>
        <dbReference type="Rhea" id="RHEA:10748"/>
        <dbReference type="ChEBI" id="CHEBI:15377"/>
        <dbReference type="ChEBI" id="CHEBI:15378"/>
        <dbReference type="ChEBI" id="CHEBI:16526"/>
        <dbReference type="ChEBI" id="CHEBI:17544"/>
        <dbReference type="EC" id="4.2.1.1"/>
    </reaction>
</comment>
<dbReference type="InterPro" id="IPR001148">
    <property type="entry name" value="CA_dom"/>
</dbReference>
<dbReference type="GO" id="GO:0008270">
    <property type="term" value="F:zinc ion binding"/>
    <property type="evidence" value="ECO:0007669"/>
    <property type="project" value="InterPro"/>
</dbReference>
<dbReference type="GO" id="GO:0004089">
    <property type="term" value="F:carbonate dehydratase activity"/>
    <property type="evidence" value="ECO:0007669"/>
    <property type="project" value="UniProtKB-EC"/>
</dbReference>
<dbReference type="GO" id="GO:0005737">
    <property type="term" value="C:cytoplasm"/>
    <property type="evidence" value="ECO:0007669"/>
    <property type="project" value="TreeGrafter"/>
</dbReference>
<dbReference type="SUPFAM" id="SSF51069">
    <property type="entry name" value="Carbonic anhydrase"/>
    <property type="match status" value="1"/>
</dbReference>
<dbReference type="PROSITE" id="PS51144">
    <property type="entry name" value="ALPHA_CA_2"/>
    <property type="match status" value="1"/>
</dbReference>
<dbReference type="Proteomes" id="UP000095283">
    <property type="component" value="Unplaced"/>
</dbReference>
<dbReference type="PANTHER" id="PTHR18952:SF141">
    <property type="entry name" value="CARBONIC ANHYDRASE"/>
    <property type="match status" value="1"/>
</dbReference>